<protein>
    <submittedName>
        <fullName evidence="2">MBL fold metallo-hydrolase</fullName>
    </submittedName>
</protein>
<comment type="caution">
    <text evidence="2">The sequence shown here is derived from an EMBL/GenBank/DDBJ whole genome shotgun (WGS) entry which is preliminary data.</text>
</comment>
<dbReference type="SUPFAM" id="SSF56281">
    <property type="entry name" value="Metallo-hydrolase/oxidoreductase"/>
    <property type="match status" value="1"/>
</dbReference>
<feature type="domain" description="Metallo-beta-lactamase" evidence="1">
    <location>
        <begin position="23"/>
        <end position="237"/>
    </location>
</feature>
<keyword evidence="3" id="KW-1185">Reference proteome</keyword>
<evidence type="ECO:0000313" key="3">
    <source>
        <dbReference type="Proteomes" id="UP000293764"/>
    </source>
</evidence>
<dbReference type="InterPro" id="IPR001279">
    <property type="entry name" value="Metallo-B-lactamas"/>
</dbReference>
<dbReference type="GO" id="GO:0016787">
    <property type="term" value="F:hydrolase activity"/>
    <property type="evidence" value="ECO:0007669"/>
    <property type="project" value="UniProtKB-KW"/>
</dbReference>
<dbReference type="RefSeq" id="WP_130101592.1">
    <property type="nucleotide sequence ID" value="NZ_SDWW01000008.1"/>
</dbReference>
<organism evidence="2 3">
    <name type="scientific">Pengzhenrongella frigida</name>
    <dbReference type="NCBI Taxonomy" id="1259133"/>
    <lineage>
        <taxon>Bacteria</taxon>
        <taxon>Bacillati</taxon>
        <taxon>Actinomycetota</taxon>
        <taxon>Actinomycetes</taxon>
        <taxon>Micrococcales</taxon>
        <taxon>Pengzhenrongella</taxon>
    </lineage>
</organism>
<dbReference type="EMBL" id="SDWW01000008">
    <property type="protein sequence ID" value="RYV52144.1"/>
    <property type="molecule type" value="Genomic_DNA"/>
</dbReference>
<dbReference type="InterPro" id="IPR036866">
    <property type="entry name" value="RibonucZ/Hydroxyglut_hydro"/>
</dbReference>
<dbReference type="Gene3D" id="2.30.110.10">
    <property type="entry name" value="Electron Transport, Fmn-binding Protein, Chain A"/>
    <property type="match status" value="1"/>
</dbReference>
<dbReference type="GO" id="GO:0016491">
    <property type="term" value="F:oxidoreductase activity"/>
    <property type="evidence" value="ECO:0007669"/>
    <property type="project" value="InterPro"/>
</dbReference>
<sequence>MRAQHPREIAPGVYLALGRGLTKTNVYLVRSGSSCVLVDAAWPGSAAAIRAAVESVCGRGARPSAIVLTHLHPDHAGSARELAHDWAVPVYVHPDELPMAGPDYPMEYANPVDRRLSAVLLRVLPARSRARLRARNDLTGVVQALDSQGVVPGLPEWSSVPTPGHTPGHVALHRPGDGVLLTGDAVLTVNANSVWDLVRGQQRLAGPPRYFTWSWAGVTESVATLAALEPRVLATGHGTPLSGAGTAEALRSLAAELAGGSSRATWPHVDWRTKTGLFKAVDYTARVSYRPPPAVYRRVQRWAPIVTRLGVSPDYVVTLEVPGRRSGVIRRTSLVQVAQGSARYLVALAGESEWVRNVRAARGRVVLGRRERRIATLVEVPPEERAPIIRAYLLRAGRRPGSTAVANEARGYFGVSADPRLDEIRPIVERYPVFRVEDGRDPGPA</sequence>
<proteinExistence type="predicted"/>
<evidence type="ECO:0000259" key="1">
    <source>
        <dbReference type="SMART" id="SM00849"/>
    </source>
</evidence>
<reference evidence="2 3" key="1">
    <citation type="submission" date="2019-01" db="EMBL/GenBank/DDBJ databases">
        <title>Novel species of Cellulomonas.</title>
        <authorList>
            <person name="Liu Q."/>
            <person name="Xin Y.-H."/>
        </authorList>
    </citation>
    <scope>NUCLEOTIDE SEQUENCE [LARGE SCALE GENOMIC DNA]</scope>
    <source>
        <strain evidence="2 3">HLT2-17</strain>
    </source>
</reference>
<dbReference type="Pfam" id="PF00753">
    <property type="entry name" value="Lactamase_B"/>
    <property type="match status" value="1"/>
</dbReference>
<dbReference type="InterPro" id="IPR012349">
    <property type="entry name" value="Split_barrel_FMN-bd"/>
</dbReference>
<dbReference type="PANTHER" id="PTHR42951">
    <property type="entry name" value="METALLO-BETA-LACTAMASE DOMAIN-CONTAINING"/>
    <property type="match status" value="1"/>
</dbReference>
<accession>A0A4V1ZHI3</accession>
<dbReference type="AlphaFoldDB" id="A0A4V1ZHI3"/>
<keyword evidence="2" id="KW-0378">Hydrolase</keyword>
<dbReference type="OrthoDB" id="2971563at2"/>
<dbReference type="Gene3D" id="3.60.15.10">
    <property type="entry name" value="Ribonuclease Z/Hydroxyacylglutathione hydrolase-like"/>
    <property type="match status" value="1"/>
</dbReference>
<gene>
    <name evidence="2" type="ORF">EUA98_05125</name>
</gene>
<dbReference type="Proteomes" id="UP000293764">
    <property type="component" value="Unassembled WGS sequence"/>
</dbReference>
<dbReference type="InterPro" id="IPR050855">
    <property type="entry name" value="NDM-1-like"/>
</dbReference>
<name>A0A4V1ZHI3_9MICO</name>
<dbReference type="InterPro" id="IPR004378">
    <property type="entry name" value="F420H2_quin_Rdtase"/>
</dbReference>
<evidence type="ECO:0000313" key="2">
    <source>
        <dbReference type="EMBL" id="RYV52144.1"/>
    </source>
</evidence>
<dbReference type="Pfam" id="PF04075">
    <property type="entry name" value="F420H2_quin_red"/>
    <property type="match status" value="1"/>
</dbReference>
<dbReference type="SMART" id="SM00849">
    <property type="entry name" value="Lactamase_B"/>
    <property type="match status" value="1"/>
</dbReference>
<dbReference type="PANTHER" id="PTHR42951:SF17">
    <property type="entry name" value="METALLO-BETA-LACTAMASE DOMAIN-CONTAINING PROTEIN"/>
    <property type="match status" value="1"/>
</dbReference>
<dbReference type="CDD" id="cd07721">
    <property type="entry name" value="yflN-like_MBL-fold"/>
    <property type="match status" value="1"/>
</dbReference>